<dbReference type="InterPro" id="IPR006665">
    <property type="entry name" value="OmpA-like"/>
</dbReference>
<accession>A0ABU8EYN5</accession>
<evidence type="ECO:0000256" key="9">
    <source>
        <dbReference type="ARBA" id="ARBA00023237"/>
    </source>
</evidence>
<dbReference type="SUPFAM" id="SSF56925">
    <property type="entry name" value="OMPA-like"/>
    <property type="match status" value="1"/>
</dbReference>
<keyword evidence="3" id="KW-0813">Transport</keyword>
<dbReference type="PRINTS" id="PR01021">
    <property type="entry name" value="OMPADOMAIN"/>
</dbReference>
<name>A0ABU8EYN5_9GAMM</name>
<protein>
    <submittedName>
        <fullName evidence="13">OmpA family protein</fullName>
    </submittedName>
</protein>
<keyword evidence="5" id="KW-0812">Transmembrane</keyword>
<keyword evidence="7" id="KW-0626">Porin</keyword>
<feature type="domain" description="OmpA-like" evidence="12">
    <location>
        <begin position="239"/>
        <end position="354"/>
    </location>
</feature>
<keyword evidence="14" id="KW-1185">Reference proteome</keyword>
<evidence type="ECO:0000256" key="1">
    <source>
        <dbReference type="ARBA" id="ARBA00004571"/>
    </source>
</evidence>
<dbReference type="Pfam" id="PF00691">
    <property type="entry name" value="OmpA"/>
    <property type="match status" value="1"/>
</dbReference>
<dbReference type="RefSeq" id="WP_336436940.1">
    <property type="nucleotide sequence ID" value="NZ_JBAWKS010000002.1"/>
</dbReference>
<dbReference type="Proteomes" id="UP001382455">
    <property type="component" value="Unassembled WGS sequence"/>
</dbReference>
<evidence type="ECO:0000256" key="7">
    <source>
        <dbReference type="ARBA" id="ARBA00023114"/>
    </source>
</evidence>
<sequence length="364" mass="41198">MTILTSKWKLSVVTLFLTSFHTSHALANKDLAKHEQFESDFIYLGAQIGSIRYQHGCEPWAVNCDKRDTAFSGLIGYQFKNNYFIESSFMDLGDINATYFESGINVPYQGKMKAWDAAIGYDLELSDNFYTFAKVGVLNWYGETHSTSQKRKDDGFTTTASVGLKYNFAENWQARLTYQYINDLGSQKIGSSNGHIGWLGLSYQFKRKKQTDPKPIVPAAKPQQTIKEKPVQIPTVKEITKVVPEKTITTLFAFDSSYFVPSTEFNEFLTHIKSYPTTEITIKAYTDSKGSAEYNNRLSKQRAEAIKNYLANHGIDESRITAAFFGETHPITDNDTEDHRKHNRRAVVTSSEIEVKINKGSVNG</sequence>
<dbReference type="InterPro" id="IPR000498">
    <property type="entry name" value="OmpA-like_TM_dom"/>
</dbReference>
<dbReference type="InterPro" id="IPR050330">
    <property type="entry name" value="Bact_OuterMem_StrucFunc"/>
</dbReference>
<evidence type="ECO:0000256" key="11">
    <source>
        <dbReference type="SAM" id="SignalP"/>
    </source>
</evidence>
<keyword evidence="4" id="KW-1134">Transmembrane beta strand</keyword>
<keyword evidence="8 10" id="KW-0472">Membrane</keyword>
<dbReference type="Gene3D" id="3.30.1330.60">
    <property type="entry name" value="OmpA-like domain"/>
    <property type="match status" value="1"/>
</dbReference>
<dbReference type="PANTHER" id="PTHR30329:SF21">
    <property type="entry name" value="LIPOPROTEIN YIAD-RELATED"/>
    <property type="match status" value="1"/>
</dbReference>
<dbReference type="CDD" id="cd07185">
    <property type="entry name" value="OmpA_C-like"/>
    <property type="match status" value="1"/>
</dbReference>
<dbReference type="SUPFAM" id="SSF103088">
    <property type="entry name" value="OmpA-like"/>
    <property type="match status" value="1"/>
</dbReference>
<dbReference type="InterPro" id="IPR036737">
    <property type="entry name" value="OmpA-like_sf"/>
</dbReference>
<feature type="signal peptide" evidence="11">
    <location>
        <begin position="1"/>
        <end position="25"/>
    </location>
</feature>
<dbReference type="InterPro" id="IPR011250">
    <property type="entry name" value="OMP/PagP_B-barrel"/>
</dbReference>
<dbReference type="InterPro" id="IPR006664">
    <property type="entry name" value="OMP_bac"/>
</dbReference>
<evidence type="ECO:0000256" key="6">
    <source>
        <dbReference type="ARBA" id="ARBA00023065"/>
    </source>
</evidence>
<dbReference type="PANTHER" id="PTHR30329">
    <property type="entry name" value="STATOR ELEMENT OF FLAGELLAR MOTOR COMPLEX"/>
    <property type="match status" value="1"/>
</dbReference>
<keyword evidence="6" id="KW-0406">Ion transport</keyword>
<evidence type="ECO:0000256" key="5">
    <source>
        <dbReference type="ARBA" id="ARBA00022692"/>
    </source>
</evidence>
<feature type="chain" id="PRO_5047496182" evidence="11">
    <location>
        <begin position="26"/>
        <end position="364"/>
    </location>
</feature>
<evidence type="ECO:0000313" key="13">
    <source>
        <dbReference type="EMBL" id="MEI4552097.1"/>
    </source>
</evidence>
<keyword evidence="9" id="KW-0998">Cell outer membrane</keyword>
<dbReference type="Pfam" id="PF01389">
    <property type="entry name" value="OmpA_membrane"/>
    <property type="match status" value="1"/>
</dbReference>
<evidence type="ECO:0000259" key="12">
    <source>
        <dbReference type="PROSITE" id="PS51123"/>
    </source>
</evidence>
<dbReference type="PROSITE" id="PS51123">
    <property type="entry name" value="OMPA_2"/>
    <property type="match status" value="1"/>
</dbReference>
<gene>
    <name evidence="13" type="ORF">WAE96_20635</name>
</gene>
<proteinExistence type="inferred from homology"/>
<evidence type="ECO:0000256" key="2">
    <source>
        <dbReference type="ARBA" id="ARBA00005710"/>
    </source>
</evidence>
<comment type="subcellular location">
    <subcellularLocation>
        <location evidence="1">Cell outer membrane</location>
        <topology evidence="1">Multi-pass membrane protein</topology>
    </subcellularLocation>
</comment>
<keyword evidence="11" id="KW-0732">Signal</keyword>
<dbReference type="Gene3D" id="2.40.160.20">
    <property type="match status" value="1"/>
</dbReference>
<comment type="similarity">
    <text evidence="2">Belongs to the outer membrane OOP (TC 1.B.6) superfamily. OmpA family.</text>
</comment>
<evidence type="ECO:0000256" key="4">
    <source>
        <dbReference type="ARBA" id="ARBA00022452"/>
    </source>
</evidence>
<evidence type="ECO:0000313" key="14">
    <source>
        <dbReference type="Proteomes" id="UP001382455"/>
    </source>
</evidence>
<evidence type="ECO:0000256" key="3">
    <source>
        <dbReference type="ARBA" id="ARBA00022448"/>
    </source>
</evidence>
<comment type="caution">
    <text evidence="13">The sequence shown here is derived from an EMBL/GenBank/DDBJ whole genome shotgun (WGS) entry which is preliminary data.</text>
</comment>
<evidence type="ECO:0000256" key="8">
    <source>
        <dbReference type="ARBA" id="ARBA00023136"/>
    </source>
</evidence>
<evidence type="ECO:0000256" key="10">
    <source>
        <dbReference type="PROSITE-ProRule" id="PRU00473"/>
    </source>
</evidence>
<reference evidence="13 14" key="1">
    <citation type="submission" date="2023-12" db="EMBL/GenBank/DDBJ databases">
        <title>Friends and Foes: Symbiotic and Algicidal bacterial influence on Karenia brevis blooms.</title>
        <authorList>
            <person name="Fei C."/>
            <person name="Mohamed A.R."/>
            <person name="Booker A."/>
            <person name="Arshad M."/>
            <person name="Klass S."/>
            <person name="Ahn S."/>
            <person name="Gilbert P.M."/>
            <person name="Heil C.A."/>
            <person name="Martinez J.M."/>
            <person name="Amin S.A."/>
        </authorList>
    </citation>
    <scope>NUCLEOTIDE SEQUENCE [LARGE SCALE GENOMIC DNA]</scope>
    <source>
        <strain evidence="13 14">CE15</strain>
    </source>
</reference>
<dbReference type="EMBL" id="JBAWKS010000002">
    <property type="protein sequence ID" value="MEI4552097.1"/>
    <property type="molecule type" value="Genomic_DNA"/>
</dbReference>
<organism evidence="13 14">
    <name type="scientific">Pseudoalteromonas spongiae</name>
    <dbReference type="NCBI Taxonomy" id="298657"/>
    <lineage>
        <taxon>Bacteria</taxon>
        <taxon>Pseudomonadati</taxon>
        <taxon>Pseudomonadota</taxon>
        <taxon>Gammaproteobacteria</taxon>
        <taxon>Alteromonadales</taxon>
        <taxon>Pseudoalteromonadaceae</taxon>
        <taxon>Pseudoalteromonas</taxon>
    </lineage>
</organism>